<dbReference type="GO" id="GO:0004252">
    <property type="term" value="F:serine-type endopeptidase activity"/>
    <property type="evidence" value="ECO:0007669"/>
    <property type="project" value="InterPro"/>
</dbReference>
<comment type="subcellular location">
    <subcellularLocation>
        <location evidence="1">Membrane</location>
        <topology evidence="1">Multi-pass membrane protein</topology>
    </subcellularLocation>
</comment>
<dbReference type="GO" id="GO:0006508">
    <property type="term" value="P:proteolysis"/>
    <property type="evidence" value="ECO:0007669"/>
    <property type="project" value="UniProtKB-KW"/>
</dbReference>
<feature type="region of interest" description="Disordered" evidence="10">
    <location>
        <begin position="583"/>
        <end position="673"/>
    </location>
</feature>
<keyword evidence="3 11" id="KW-0812">Transmembrane</keyword>
<proteinExistence type="predicted"/>
<dbReference type="EMBL" id="BK010825">
    <property type="protein sequence ID" value="DBA08157.1"/>
    <property type="molecule type" value="Genomic_RNA"/>
</dbReference>
<evidence type="ECO:0000256" key="2">
    <source>
        <dbReference type="ARBA" id="ARBA00022670"/>
    </source>
</evidence>
<keyword evidence="8 11" id="KW-1133">Transmembrane helix</keyword>
<reference evidence="13" key="2">
    <citation type="journal article" date="2016" name="Arch. Virol.">
        <title>Complete genome sequence of a new enamovirus from Argentina infecting alfalfa plants showing dwarfism symptoms.</title>
        <authorList>
            <person name="Bejerman N."/>
            <person name="Giolitti F."/>
            <person name="Trucco V."/>
            <person name="de Breuil S."/>
            <person name="Dietzgen R.G."/>
            <person name="Lenardon S."/>
        </authorList>
    </citation>
    <scope>NUCLEOTIDE SEQUENCE</scope>
    <source>
        <strain evidence="13">LC</strain>
    </source>
</reference>
<evidence type="ECO:0000256" key="3">
    <source>
        <dbReference type="ARBA" id="ARBA00022692"/>
    </source>
</evidence>
<evidence type="ECO:0000313" key="13">
    <source>
        <dbReference type="EMBL" id="DBA08157.1"/>
    </source>
</evidence>
<evidence type="ECO:0000256" key="10">
    <source>
        <dbReference type="SAM" id="MobiDB-lite"/>
    </source>
</evidence>
<dbReference type="PROSITE" id="PS51868">
    <property type="entry name" value="PEPTIDASE_S39"/>
    <property type="match status" value="1"/>
</dbReference>
<feature type="region of interest" description="Disordered" evidence="10">
    <location>
        <begin position="686"/>
        <end position="738"/>
    </location>
</feature>
<dbReference type="GO" id="GO:0016020">
    <property type="term" value="C:membrane"/>
    <property type="evidence" value="ECO:0007669"/>
    <property type="project" value="UniProtKB-SubCell"/>
</dbReference>
<dbReference type="GO" id="GO:0070008">
    <property type="term" value="F:serine-type exopeptidase activity"/>
    <property type="evidence" value="ECO:0007669"/>
    <property type="project" value="InterPro"/>
</dbReference>
<feature type="domain" description="Peptidase S39" evidence="12">
    <location>
        <begin position="314"/>
        <end position="510"/>
    </location>
</feature>
<feature type="transmembrane region" description="Helical" evidence="11">
    <location>
        <begin position="183"/>
        <end position="203"/>
    </location>
</feature>
<evidence type="ECO:0000256" key="1">
    <source>
        <dbReference type="ARBA" id="ARBA00004141"/>
    </source>
</evidence>
<evidence type="ECO:0000256" key="8">
    <source>
        <dbReference type="ARBA" id="ARBA00022989"/>
    </source>
</evidence>
<feature type="compositionally biased region" description="Polar residues" evidence="10">
    <location>
        <begin position="692"/>
        <end position="706"/>
    </location>
</feature>
<keyword evidence="7" id="KW-0720">Serine protease</keyword>
<sequence length="761" mass="83947">MASQAITLFLSLAFICLWLLPYSGAHPALSGTRPDVGCSPSLGGTLYSVDPPAYCDVFASMPQDLGSVLQSPSFERETTEQSPSSPTGPYQILSTWTWPNWTCSASKCRLSIYFPSLTAIQSDLDRLLAEMDLLSMSQACSDLLAKAPGYILRFAGETIIGCAVLIELLLVSWNAWLFSLVLYVLRVIPGKVAFFCFVGLVVSWVWPKWIASLLLQVTAFPLTSIRYWHKTARGLLSRTFSLIWSILTIWSSLPWLILTKMTRTLVMSSRVFSRRPVKKVSTKSFKAKKKMATAIKKKIGKKSSKGESSEERTIPGVQIKMLQEEPPAGVILQCTDLFGDHVGYATAVKLEGGRSGILLPHHVWLDSVYVAGPNGKMKFTDFTFHEYMCPQHDSLILTSIIAGWGAKLGARPRPLTTMDAVRLTRYSLFIQRSGKWLVQAAKVVAVGPQGMFRVISETAPGDSGLPLFDAKLNVALIHRGAWPNDQFLENRAVSVLPVPGLTCPSSPKYKIDESYFELDSALTLAEKSGKYEDGDEIIVQTSKGTTKAWIQGDRYLALDLDAFDRDRQAKGKTVWADLVDDEKAPKRSGNGVHRSTPVQQSQVEKVEESAPVKTTTPPPSENAEKRRHLRRSEMTPEQKKADNLRRRKAAKARRPAPKKSASQAPPTVTPAAMREMVEAAVKAAIKVRPRQSRPSLKVSTAGASQQKWRKDSKKSEPVPSQSIRVLPKGSPAGDNVNLRPQRTYLAAASVTPGQRQAPKRN</sequence>
<protein>
    <recommendedName>
        <fullName evidence="12">Peptidase S39 domain-containing protein</fullName>
    </recommendedName>
</protein>
<name>A0A9Y0XBU1_9VIRU</name>
<evidence type="ECO:0000259" key="12">
    <source>
        <dbReference type="PROSITE" id="PS51868"/>
    </source>
</evidence>
<organism evidence="13">
    <name type="scientific">Bird's-foot trefoil enamovirus 1</name>
    <dbReference type="NCBI Taxonomy" id="2283314"/>
    <lineage>
        <taxon>Viruses</taxon>
        <taxon>Riboviria</taxon>
        <taxon>Orthornavirae</taxon>
        <taxon>Pisuviricota</taxon>
        <taxon>Pisoniviricetes</taxon>
        <taxon>Sobelivirales</taxon>
        <taxon>Solemoviridae</taxon>
        <taxon>Enamovirus</taxon>
        <taxon>Enamovirus BFTEV</taxon>
        <taxon>Birdsfoot trefoil enamovirus 1</taxon>
    </lineage>
</organism>
<keyword evidence="9 11" id="KW-0472">Membrane</keyword>
<evidence type="ECO:0000256" key="4">
    <source>
        <dbReference type="ARBA" id="ARBA00022729"/>
    </source>
</evidence>
<evidence type="ECO:0000256" key="9">
    <source>
        <dbReference type="ARBA" id="ARBA00023136"/>
    </source>
</evidence>
<feature type="transmembrane region" description="Helical" evidence="11">
    <location>
        <begin position="150"/>
        <end position="171"/>
    </location>
</feature>
<reference evidence="13" key="3">
    <citation type="journal article" date="2019" name="Arch. Virol.">
        <title>Novel bird's-foot trefoil RNA viruses provide insights into a clade of legume-associated enamoviruses and rhabdoviruses.</title>
        <authorList>
            <person name="Debat H.J."/>
            <person name="Bejerman N."/>
        </authorList>
    </citation>
    <scope>NUCLEOTIDE SEQUENCE</scope>
    <source>
        <strain evidence="13">LC</strain>
    </source>
</reference>
<feature type="compositionally biased region" description="Basic and acidic residues" evidence="10">
    <location>
        <begin position="631"/>
        <end position="644"/>
    </location>
</feature>
<dbReference type="InterPro" id="IPR018019">
    <property type="entry name" value="Luteovirus_Orf2"/>
</dbReference>
<evidence type="ECO:0000256" key="6">
    <source>
        <dbReference type="ARBA" id="ARBA00022801"/>
    </source>
</evidence>
<feature type="compositionally biased region" description="Basic residues" evidence="10">
    <location>
        <begin position="645"/>
        <end position="657"/>
    </location>
</feature>
<evidence type="ECO:0000256" key="11">
    <source>
        <dbReference type="SAM" id="Phobius"/>
    </source>
</evidence>
<feature type="transmembrane region" description="Helical" evidence="11">
    <location>
        <begin position="240"/>
        <end position="258"/>
    </location>
</feature>
<feature type="transmembrane region" description="Helical" evidence="11">
    <location>
        <begin position="209"/>
        <end position="228"/>
    </location>
</feature>
<dbReference type="PRINTS" id="PR00913">
    <property type="entry name" value="LVIRUSORF2"/>
</dbReference>
<dbReference type="GO" id="GO:0075523">
    <property type="term" value="P:viral translational frameshifting"/>
    <property type="evidence" value="ECO:0007669"/>
    <property type="project" value="UniProtKB-KW"/>
</dbReference>
<accession>A0A9Y0XBU1</accession>
<keyword evidence="5" id="KW-0688">Ribosomal frameshifting</keyword>
<dbReference type="Pfam" id="PF02122">
    <property type="entry name" value="Peptidase_S39"/>
    <property type="match status" value="1"/>
</dbReference>
<evidence type="ECO:0000256" key="7">
    <source>
        <dbReference type="ARBA" id="ARBA00022825"/>
    </source>
</evidence>
<keyword evidence="6" id="KW-0378">Hydrolase</keyword>
<keyword evidence="4" id="KW-0732">Signal</keyword>
<reference evidence="13" key="1">
    <citation type="journal article" date="2015" name="Virus Res.">
        <title>Complete genome sequence and intracellular protein localization of Datura yellow vein nucleorhabdovirus.</title>
        <authorList>
            <person name="Dietzgen R.G."/>
            <person name="Innes D.J."/>
            <person name="Bejerman N."/>
        </authorList>
    </citation>
    <scope>NUCLEOTIDE SEQUENCE</scope>
    <source>
        <strain evidence="13">LC</strain>
    </source>
</reference>
<keyword evidence="2" id="KW-0645">Protease</keyword>
<dbReference type="InterPro" id="IPR000382">
    <property type="entry name" value="Peptidase_S39B_luteovirus"/>
</dbReference>
<evidence type="ECO:0000256" key="5">
    <source>
        <dbReference type="ARBA" id="ARBA00022758"/>
    </source>
</evidence>